<dbReference type="GO" id="GO:0012505">
    <property type="term" value="C:endomembrane system"/>
    <property type="evidence" value="ECO:0007669"/>
    <property type="project" value="UniProtKB-SubCell"/>
</dbReference>
<feature type="transmembrane region" description="Helical" evidence="8">
    <location>
        <begin position="42"/>
        <end position="64"/>
    </location>
</feature>
<dbReference type="Pfam" id="PF07947">
    <property type="entry name" value="YhhN"/>
    <property type="match status" value="1"/>
</dbReference>
<evidence type="ECO:0000313" key="11">
    <source>
        <dbReference type="Proteomes" id="UP000253529"/>
    </source>
</evidence>
<evidence type="ECO:0000256" key="7">
    <source>
        <dbReference type="ARBA" id="ARBA00023136"/>
    </source>
</evidence>
<evidence type="ECO:0000256" key="6">
    <source>
        <dbReference type="ARBA" id="ARBA00023098"/>
    </source>
</evidence>
<proteinExistence type="inferred from homology"/>
<organism evidence="10 11">
    <name type="scientific">Roseiarcus fermentans</name>
    <dbReference type="NCBI Taxonomy" id="1473586"/>
    <lineage>
        <taxon>Bacteria</taxon>
        <taxon>Pseudomonadati</taxon>
        <taxon>Pseudomonadota</taxon>
        <taxon>Alphaproteobacteria</taxon>
        <taxon>Hyphomicrobiales</taxon>
        <taxon>Roseiarcaceae</taxon>
        <taxon>Roseiarcus</taxon>
    </lineage>
</organism>
<dbReference type="GO" id="GO:0008610">
    <property type="term" value="P:lipid biosynthetic process"/>
    <property type="evidence" value="ECO:0007669"/>
    <property type="project" value="InterPro"/>
</dbReference>
<dbReference type="AlphaFoldDB" id="A0A366EXN7"/>
<feature type="transmembrane region" description="Helical" evidence="8">
    <location>
        <begin position="453"/>
        <end position="471"/>
    </location>
</feature>
<feature type="transmembrane region" description="Helical" evidence="8">
    <location>
        <begin position="353"/>
        <end position="372"/>
    </location>
</feature>
<gene>
    <name evidence="10" type="ORF">DFR50_13237</name>
</gene>
<feature type="transmembrane region" description="Helical" evidence="8">
    <location>
        <begin position="428"/>
        <end position="446"/>
    </location>
</feature>
<feature type="transmembrane region" description="Helical" evidence="8">
    <location>
        <begin position="76"/>
        <end position="93"/>
    </location>
</feature>
<dbReference type="InterPro" id="IPR051689">
    <property type="entry name" value="Sterol_desaturase/TMEM195"/>
</dbReference>
<dbReference type="RefSeq" id="WP_210209015.1">
    <property type="nucleotide sequence ID" value="NZ_QNRK01000032.1"/>
</dbReference>
<evidence type="ECO:0000313" key="10">
    <source>
        <dbReference type="EMBL" id="RBP06259.1"/>
    </source>
</evidence>
<keyword evidence="7 8" id="KW-0472">Membrane</keyword>
<comment type="subcellular location">
    <subcellularLocation>
        <location evidence="1">Endomembrane system</location>
        <topology evidence="1">Multi-pass membrane protein</topology>
    </subcellularLocation>
</comment>
<evidence type="ECO:0000256" key="1">
    <source>
        <dbReference type="ARBA" id="ARBA00004127"/>
    </source>
</evidence>
<feature type="domain" description="Fatty acid hydroxylase" evidence="9">
    <location>
        <begin position="80"/>
        <end position="213"/>
    </location>
</feature>
<dbReference type="InterPro" id="IPR012506">
    <property type="entry name" value="TMEM86B-like"/>
</dbReference>
<dbReference type="Proteomes" id="UP000253529">
    <property type="component" value="Unassembled WGS sequence"/>
</dbReference>
<evidence type="ECO:0000256" key="3">
    <source>
        <dbReference type="ARBA" id="ARBA00022692"/>
    </source>
</evidence>
<feature type="transmembrane region" description="Helical" evidence="8">
    <location>
        <begin position="477"/>
        <end position="496"/>
    </location>
</feature>
<keyword evidence="3 8" id="KW-0812">Transmembrane</keyword>
<evidence type="ECO:0000256" key="4">
    <source>
        <dbReference type="ARBA" id="ARBA00022989"/>
    </source>
</evidence>
<protein>
    <submittedName>
        <fullName evidence="10">Sterol desaturase/sphingolipid hydroxylase (Fatty acid hydroxylase superfamily)</fullName>
    </submittedName>
</protein>
<keyword evidence="4 8" id="KW-1133">Transmembrane helix</keyword>
<accession>A0A366EXN7</accession>
<reference evidence="10 11" key="1">
    <citation type="submission" date="2018-06" db="EMBL/GenBank/DDBJ databases">
        <title>Genomic Encyclopedia of Type Strains, Phase IV (KMG-IV): sequencing the most valuable type-strain genomes for metagenomic binning, comparative biology and taxonomic classification.</title>
        <authorList>
            <person name="Goeker M."/>
        </authorList>
    </citation>
    <scope>NUCLEOTIDE SEQUENCE [LARGE SCALE GENOMIC DNA]</scope>
    <source>
        <strain evidence="10 11">DSM 24875</strain>
    </source>
</reference>
<name>A0A366EXN7_9HYPH</name>
<dbReference type="GO" id="GO:0016020">
    <property type="term" value="C:membrane"/>
    <property type="evidence" value="ECO:0007669"/>
    <property type="project" value="InterPro"/>
</dbReference>
<evidence type="ECO:0000256" key="5">
    <source>
        <dbReference type="ARBA" id="ARBA00023002"/>
    </source>
</evidence>
<evidence type="ECO:0000256" key="8">
    <source>
        <dbReference type="SAM" id="Phobius"/>
    </source>
</evidence>
<sequence>MNVIVYAIPVFVVLMAAEFAIGVATGRNVYRLNDAIGSLTAGILSQISGVFMLALSVGIYVLVYKHFSLVAMRADDWRVWVGALIAYDFLYYWNHRIDHEVGLFWAAHVVHHQSDHFNLSTALRQSSTGSLLGWIFYLPMAVAGVPPVVFVGVGLIDLLYQFWIHTELVGRLGWFDRLFASPSNHRVHHGVNDRYLDKNYGGIFILWDRLFGTFEVEEEKPVFGVRGGLGSFDAIGANLAYYATMADLCRRATDPRDKLKVWFAPPGWLPANLRPAAPPPPFDPRASAPYDPPAGPAASGLAFAALIAMVCATAAFLAGGPSLPLANALAVFFALAATLSAIGALLDGRLSVLEAAFVFAAALTSAAFSLGWPTVEMVAKPLALALLIASFAPRRGEPWVKRLVLAALVASLAGDVLLLWPALFLPGLVAFLIAQVLYGLAFSRGVGFLPSRAALAAVAAFAIVVLATLWPDIEAGLRAPVAAYVAMLGLMVAQGAGRATALADRASALVAVGAAVFMASDLTLALTTFAGAPAFVAQATLPTYYLAQALIAFFVLPRSGVDG</sequence>
<evidence type="ECO:0000256" key="2">
    <source>
        <dbReference type="ARBA" id="ARBA00007375"/>
    </source>
</evidence>
<dbReference type="PANTHER" id="PTHR21624:SF1">
    <property type="entry name" value="ALKYLGLYCEROL MONOOXYGENASE"/>
    <property type="match status" value="1"/>
</dbReference>
<feature type="transmembrane region" description="Helical" evidence="8">
    <location>
        <begin position="508"/>
        <end position="529"/>
    </location>
</feature>
<dbReference type="PANTHER" id="PTHR21624">
    <property type="entry name" value="STEROL DESATURASE-RELATED PROTEIN"/>
    <property type="match status" value="1"/>
</dbReference>
<feature type="transmembrane region" description="Helical" evidence="8">
    <location>
        <begin position="325"/>
        <end position="346"/>
    </location>
</feature>
<comment type="similarity">
    <text evidence="2">Belongs to the TMEM86 family.</text>
</comment>
<dbReference type="GO" id="GO:0005506">
    <property type="term" value="F:iron ion binding"/>
    <property type="evidence" value="ECO:0007669"/>
    <property type="project" value="InterPro"/>
</dbReference>
<dbReference type="Pfam" id="PF04116">
    <property type="entry name" value="FA_hydroxylase"/>
    <property type="match status" value="1"/>
</dbReference>
<dbReference type="InterPro" id="IPR006694">
    <property type="entry name" value="Fatty_acid_hydroxylase"/>
</dbReference>
<dbReference type="GO" id="GO:0006643">
    <property type="term" value="P:membrane lipid metabolic process"/>
    <property type="evidence" value="ECO:0007669"/>
    <property type="project" value="TreeGrafter"/>
</dbReference>
<comment type="caution">
    <text evidence="10">The sequence shown here is derived from an EMBL/GenBank/DDBJ whole genome shotgun (WGS) entry which is preliminary data.</text>
</comment>
<feature type="transmembrane region" description="Helical" evidence="8">
    <location>
        <begin position="535"/>
        <end position="556"/>
    </location>
</feature>
<dbReference type="GO" id="GO:0050479">
    <property type="term" value="F:glyceryl-ether monooxygenase activity"/>
    <property type="evidence" value="ECO:0007669"/>
    <property type="project" value="TreeGrafter"/>
</dbReference>
<evidence type="ECO:0000259" key="9">
    <source>
        <dbReference type="Pfam" id="PF04116"/>
    </source>
</evidence>
<feature type="transmembrane region" description="Helical" evidence="8">
    <location>
        <begin position="300"/>
        <end position="319"/>
    </location>
</feature>
<feature type="transmembrane region" description="Helical" evidence="8">
    <location>
        <begin position="134"/>
        <end position="160"/>
    </location>
</feature>
<keyword evidence="5" id="KW-0560">Oxidoreductase</keyword>
<dbReference type="EMBL" id="QNRK01000032">
    <property type="protein sequence ID" value="RBP06259.1"/>
    <property type="molecule type" value="Genomic_DNA"/>
</dbReference>
<keyword evidence="11" id="KW-1185">Reference proteome</keyword>
<keyword evidence="6" id="KW-0443">Lipid metabolism</keyword>